<proteinExistence type="predicted"/>
<reference evidence="1 2" key="1">
    <citation type="submission" date="2020-08" db="EMBL/GenBank/DDBJ databases">
        <title>Aquariorum lacteus gen. nov., sp. nov., a new member of the family Comamonadaceae, isolated from freshwater aquarium.</title>
        <authorList>
            <person name="Chun S.-J."/>
        </authorList>
    </citation>
    <scope>NUCLEOTIDE SEQUENCE [LARGE SCALE GENOMIC DNA]</scope>
    <source>
        <strain evidence="1 2">SJAQ100</strain>
    </source>
</reference>
<gene>
    <name evidence="1" type="ORF">H4F90_09895</name>
</gene>
<evidence type="ECO:0000313" key="1">
    <source>
        <dbReference type="EMBL" id="MBB1162293.1"/>
    </source>
</evidence>
<sequence>MSITVKRITPPGEVSVETYSYHFEGRMDPKDGVLLGARQRLQQAGFPELVQDLDDWIRAQQPAEPQGVVK</sequence>
<accession>A0A839HJT5</accession>
<protein>
    <submittedName>
        <fullName evidence="1">Uncharacterized protein</fullName>
    </submittedName>
</protein>
<evidence type="ECO:0000313" key="2">
    <source>
        <dbReference type="Proteomes" id="UP000586093"/>
    </source>
</evidence>
<comment type="caution">
    <text evidence="1">The sequence shown here is derived from an EMBL/GenBank/DDBJ whole genome shotgun (WGS) entry which is preliminary data.</text>
</comment>
<dbReference type="RefSeq" id="WP_182664062.1">
    <property type="nucleotide sequence ID" value="NZ_JACIVI010000003.1"/>
</dbReference>
<organism evidence="1 2">
    <name type="scientific">Aquariibacter albus</name>
    <dbReference type="NCBI Taxonomy" id="2759899"/>
    <lineage>
        <taxon>Bacteria</taxon>
        <taxon>Pseudomonadati</taxon>
        <taxon>Pseudomonadota</taxon>
        <taxon>Betaproteobacteria</taxon>
        <taxon>Burkholderiales</taxon>
        <taxon>Sphaerotilaceae</taxon>
        <taxon>Aquariibacter</taxon>
    </lineage>
</organism>
<name>A0A839HJT5_9BURK</name>
<dbReference type="EMBL" id="JACIVI010000003">
    <property type="protein sequence ID" value="MBB1162293.1"/>
    <property type="molecule type" value="Genomic_DNA"/>
</dbReference>
<dbReference type="Proteomes" id="UP000586093">
    <property type="component" value="Unassembled WGS sequence"/>
</dbReference>
<dbReference type="AlphaFoldDB" id="A0A839HJT5"/>
<keyword evidence="2" id="KW-1185">Reference proteome</keyword>